<dbReference type="Proteomes" id="UP000807850">
    <property type="component" value="Unassembled WGS sequence"/>
</dbReference>
<organism evidence="1 2">
    <name type="scientific">Eiseniibacteriota bacterium</name>
    <dbReference type="NCBI Taxonomy" id="2212470"/>
    <lineage>
        <taxon>Bacteria</taxon>
        <taxon>Candidatus Eiseniibacteriota</taxon>
    </lineage>
</organism>
<evidence type="ECO:0000313" key="1">
    <source>
        <dbReference type="EMBL" id="MBI3538878.1"/>
    </source>
</evidence>
<accession>A0A9D6L924</accession>
<gene>
    <name evidence="1" type="ORF">HY076_01210</name>
</gene>
<evidence type="ECO:0008006" key="3">
    <source>
        <dbReference type="Google" id="ProtNLM"/>
    </source>
</evidence>
<sequence>MPSASDRTGSPSSPLTPLEPVLDFARAWAGGDRLALIVSGSHASGEAVWAEHEGRRVSLSDLDVVAVVPDAAAKRAARERARAASDGLATRLLALGLAAPLEVGFHTPADLERMPARPATLELRRHGAVIEGDPSWLARVPTWSARDVSAEETLLLLENRGFELIGAECLRDRAGLAALQRRHAVLKTALDLAGIEALAAGEYPDGAAARVARARAHRDRDPAHEPPWDEALAWRAGVLTGDGGAAAEGELARTIAAWVGLWRRRVGDPGDPARPFAAIARVAARARARRRVREAV</sequence>
<evidence type="ECO:0000313" key="2">
    <source>
        <dbReference type="Proteomes" id="UP000807850"/>
    </source>
</evidence>
<feature type="non-terminal residue" evidence="1">
    <location>
        <position position="296"/>
    </location>
</feature>
<comment type="caution">
    <text evidence="1">The sequence shown here is derived from an EMBL/GenBank/DDBJ whole genome shotgun (WGS) entry which is preliminary data.</text>
</comment>
<proteinExistence type="predicted"/>
<dbReference type="EMBL" id="JACQAY010000040">
    <property type="protein sequence ID" value="MBI3538878.1"/>
    <property type="molecule type" value="Genomic_DNA"/>
</dbReference>
<protein>
    <recommendedName>
        <fullName evidence="3">Nucleotidyltransferase domain-containing protein</fullName>
    </recommendedName>
</protein>
<name>A0A9D6L924_UNCEI</name>
<dbReference type="AlphaFoldDB" id="A0A9D6L924"/>
<reference evidence="1" key="1">
    <citation type="submission" date="2020-07" db="EMBL/GenBank/DDBJ databases">
        <title>Huge and variable diversity of episymbiotic CPR bacteria and DPANN archaea in groundwater ecosystems.</title>
        <authorList>
            <person name="He C.Y."/>
            <person name="Keren R."/>
            <person name="Whittaker M."/>
            <person name="Farag I.F."/>
            <person name="Doudna J."/>
            <person name="Cate J.H.D."/>
            <person name="Banfield J.F."/>
        </authorList>
    </citation>
    <scope>NUCLEOTIDE SEQUENCE</scope>
    <source>
        <strain evidence="1">NC_groundwater_928_Pr1_S-0.2um_72_17</strain>
    </source>
</reference>